<dbReference type="GO" id="GO:0031505">
    <property type="term" value="P:fungal-type cell wall organization"/>
    <property type="evidence" value="ECO:0007669"/>
    <property type="project" value="TreeGrafter"/>
</dbReference>
<dbReference type="FunFam" id="3.20.20.80:FF:000038">
    <property type="entry name" value="1,3-beta-glucanosyltransferase"/>
    <property type="match status" value="1"/>
</dbReference>
<dbReference type="PANTHER" id="PTHR31468:SF8">
    <property type="entry name" value="1,3-BETA-GLUCANOSYLTRANSFERASE GAS2"/>
    <property type="match status" value="1"/>
</dbReference>
<dbReference type="PANTHER" id="PTHR31468">
    <property type="entry name" value="1,3-BETA-GLUCANOSYLTRANSFERASE GAS1"/>
    <property type="match status" value="1"/>
</dbReference>
<proteinExistence type="inferred from homology"/>
<keyword evidence="5" id="KW-0325">Glycoprotein</keyword>
<keyword evidence="9" id="KW-1185">Reference proteome</keyword>
<feature type="compositionally biased region" description="Low complexity" evidence="7">
    <location>
        <begin position="377"/>
        <end position="407"/>
    </location>
</feature>
<feature type="region of interest" description="Disordered" evidence="7">
    <location>
        <begin position="376"/>
        <end position="411"/>
    </location>
</feature>
<dbReference type="GO" id="GO:0098552">
    <property type="term" value="C:side of membrane"/>
    <property type="evidence" value="ECO:0007669"/>
    <property type="project" value="UniProtKB-KW"/>
</dbReference>
<evidence type="ECO:0000256" key="2">
    <source>
        <dbReference type="ARBA" id="ARBA00007528"/>
    </source>
</evidence>
<evidence type="ECO:0000256" key="4">
    <source>
        <dbReference type="ARBA" id="ARBA00023157"/>
    </source>
</evidence>
<dbReference type="Pfam" id="PF03198">
    <property type="entry name" value="Glyco_hydro_72"/>
    <property type="match status" value="1"/>
</dbReference>
<evidence type="ECO:0000256" key="6">
    <source>
        <dbReference type="RuleBase" id="RU361209"/>
    </source>
</evidence>
<reference evidence="9" key="1">
    <citation type="submission" date="2016-03" db="EMBL/GenBank/DDBJ databases">
        <authorList>
            <person name="Ploux O."/>
        </authorList>
    </citation>
    <scope>NUCLEOTIDE SEQUENCE [LARGE SCALE GENOMIC DNA]</scope>
    <source>
        <strain evidence="9">UK7</strain>
    </source>
</reference>
<dbReference type="Proteomes" id="UP000178129">
    <property type="component" value="Unassembled WGS sequence"/>
</dbReference>
<sequence>MFAKSLTQAVLLACLAVSSVHAAVPQISIKGTKFFYSNGTQYYMKGIAYQLTPADPLIDTEQCQRDASLMGQLGANAIRVYHVDPEGDHTGCMTAFANAGIYLLVDLDTFETDIDPGNASWNKTQFDAFAAVMDAFHTYDNTLGFFIGNEVIALNNQSLAAPYIKASARDMKSYRDSKGYRKIPVGYSAADIAELRPMLQDYLACGTNASEAIDFFGLNAYEWCGPNDMKTSGYNNLNAFAENLNIPIFFSETGCNTVRPRDFQDQGAILGPDMNEIWSGAIIYEWIEEANNYGLVSYGAPVPPTVVATDVEGGFTRRGKPTPVVPDFMNLQKTWATLHPKGVASSDYTPTITPPACPSSTPGGWLVNGNVPLPSLGQALQTGTPTTGTQTGSATGSSASASRTTKGGANGGKEIAGCSVGLVAVMLGFMFYA</sequence>
<evidence type="ECO:0000256" key="7">
    <source>
        <dbReference type="SAM" id="MobiDB-lite"/>
    </source>
</evidence>
<keyword evidence="6" id="KW-0472">Membrane</keyword>
<organism evidence="8 9">
    <name type="scientific">Rhynchosporium graminicola</name>
    <dbReference type="NCBI Taxonomy" id="2792576"/>
    <lineage>
        <taxon>Eukaryota</taxon>
        <taxon>Fungi</taxon>
        <taxon>Dikarya</taxon>
        <taxon>Ascomycota</taxon>
        <taxon>Pezizomycotina</taxon>
        <taxon>Leotiomycetes</taxon>
        <taxon>Helotiales</taxon>
        <taxon>Ploettnerulaceae</taxon>
        <taxon>Rhynchosporium</taxon>
    </lineage>
</organism>
<dbReference type="EMBL" id="FJUW01000012">
    <property type="protein sequence ID" value="CZS96288.1"/>
    <property type="molecule type" value="Genomic_DNA"/>
</dbReference>
<evidence type="ECO:0000256" key="1">
    <source>
        <dbReference type="ARBA" id="ARBA00004609"/>
    </source>
</evidence>
<evidence type="ECO:0000313" key="8">
    <source>
        <dbReference type="EMBL" id="CZS96288.1"/>
    </source>
</evidence>
<keyword evidence="6" id="KW-0449">Lipoprotein</keyword>
<protein>
    <recommendedName>
        <fullName evidence="6">1,3-beta-glucanosyltransferase</fullName>
        <ecNumber evidence="6">2.4.1.-</ecNumber>
    </recommendedName>
</protein>
<keyword evidence="4" id="KW-1015">Disulfide bond</keyword>
<comment type="caution">
    <text evidence="8">The sequence shown here is derived from an EMBL/GenBank/DDBJ whole genome shotgun (WGS) entry which is preliminary data.</text>
</comment>
<comment type="function">
    <text evidence="6">Splits internally a 1,3-beta-glucan molecule and transfers the newly generated reducing end (the donor) to the non-reducing end of another 1,3-beta-glucan molecule (the acceptor) forming a 1,3-beta linkage, resulting in the elongation of 1,3-beta-glucan chains in the cell wall.</text>
</comment>
<dbReference type="InterPro" id="IPR017853">
    <property type="entry name" value="GH"/>
</dbReference>
<evidence type="ECO:0000313" key="9">
    <source>
        <dbReference type="Proteomes" id="UP000178129"/>
    </source>
</evidence>
<dbReference type="SUPFAM" id="SSF51445">
    <property type="entry name" value="(Trans)glycosidases"/>
    <property type="match status" value="1"/>
</dbReference>
<accession>A0A1E1KE23</accession>
<keyword evidence="6" id="KW-0336">GPI-anchor</keyword>
<dbReference type="AlphaFoldDB" id="A0A1E1KE23"/>
<feature type="chain" id="PRO_5009362672" description="1,3-beta-glucanosyltransferase" evidence="6">
    <location>
        <begin position="23"/>
        <end position="433"/>
    </location>
</feature>
<dbReference type="InterPro" id="IPR004886">
    <property type="entry name" value="Glucanosyltransferase"/>
</dbReference>
<keyword evidence="6" id="KW-0808">Transferase</keyword>
<evidence type="ECO:0000256" key="5">
    <source>
        <dbReference type="ARBA" id="ARBA00023180"/>
    </source>
</evidence>
<dbReference type="Gene3D" id="3.20.20.80">
    <property type="entry name" value="Glycosidases"/>
    <property type="match status" value="1"/>
</dbReference>
<comment type="subcellular location">
    <subcellularLocation>
        <location evidence="1 6">Cell membrane</location>
        <topology evidence="1 6">Lipid-anchor</topology>
        <topology evidence="1 6">GPI-anchor</topology>
    </subcellularLocation>
</comment>
<gene>
    <name evidence="8" type="ORF">RCO7_04961</name>
</gene>
<dbReference type="GO" id="GO:0071970">
    <property type="term" value="P:fungal-type cell wall (1-&gt;3)-beta-D-glucan biosynthetic process"/>
    <property type="evidence" value="ECO:0007669"/>
    <property type="project" value="TreeGrafter"/>
</dbReference>
<keyword evidence="3 6" id="KW-0732">Signal</keyword>
<dbReference type="InParanoid" id="A0A1E1KE23"/>
<comment type="similarity">
    <text evidence="2 6">Belongs to the glycosyl hydrolase 72 family.</text>
</comment>
<feature type="signal peptide" evidence="6">
    <location>
        <begin position="1"/>
        <end position="22"/>
    </location>
</feature>
<evidence type="ECO:0000256" key="3">
    <source>
        <dbReference type="ARBA" id="ARBA00022729"/>
    </source>
</evidence>
<name>A0A1E1KE23_9HELO</name>
<dbReference type="GO" id="GO:0005886">
    <property type="term" value="C:plasma membrane"/>
    <property type="evidence" value="ECO:0007669"/>
    <property type="project" value="UniProtKB-SubCell"/>
</dbReference>
<dbReference type="GO" id="GO:0042124">
    <property type="term" value="F:1,3-beta-glucanosyltransferase activity"/>
    <property type="evidence" value="ECO:0007669"/>
    <property type="project" value="TreeGrafter"/>
</dbReference>
<dbReference type="EC" id="2.4.1.-" evidence="6"/>